<evidence type="ECO:0000256" key="13">
    <source>
        <dbReference type="SAM" id="Phobius"/>
    </source>
</evidence>
<evidence type="ECO:0000256" key="9">
    <source>
        <dbReference type="ARBA" id="ARBA00023170"/>
    </source>
</evidence>
<evidence type="ECO:0000256" key="11">
    <source>
        <dbReference type="ARBA" id="ARBA00040821"/>
    </source>
</evidence>
<gene>
    <name evidence="14" type="primary">CD36</name>
    <name evidence="14" type="ORF">TR91074</name>
</gene>
<dbReference type="InterPro" id="IPR002159">
    <property type="entry name" value="CD36_fam"/>
</dbReference>
<keyword evidence="5 13" id="KW-0812">Transmembrane</keyword>
<keyword evidence="4" id="KW-1003">Cell membrane</keyword>
<evidence type="ECO:0000256" key="6">
    <source>
        <dbReference type="ARBA" id="ARBA00022989"/>
    </source>
</evidence>
<dbReference type="PANTHER" id="PTHR11923">
    <property type="entry name" value="SCAVENGER RECEPTOR CLASS B TYPE-1 SR-B1"/>
    <property type="match status" value="1"/>
</dbReference>
<keyword evidence="10" id="KW-0325">Glycoprotein</keyword>
<dbReference type="PRINTS" id="PR01609">
    <property type="entry name" value="CD36FAMILY"/>
</dbReference>
<organism evidence="14">
    <name type="scientific">Schistocephalus solidus</name>
    <name type="common">Tapeworm</name>
    <dbReference type="NCBI Taxonomy" id="70667"/>
    <lineage>
        <taxon>Eukaryota</taxon>
        <taxon>Metazoa</taxon>
        <taxon>Spiralia</taxon>
        <taxon>Lophotrochozoa</taxon>
        <taxon>Platyhelminthes</taxon>
        <taxon>Cestoda</taxon>
        <taxon>Eucestoda</taxon>
        <taxon>Diphyllobothriidea</taxon>
        <taxon>Diphyllobothriidae</taxon>
        <taxon>Schistocephalus</taxon>
    </lineage>
</organism>
<feature type="transmembrane region" description="Helical" evidence="13">
    <location>
        <begin position="461"/>
        <end position="483"/>
    </location>
</feature>
<keyword evidence="8" id="KW-1015">Disulfide bond</keyword>
<evidence type="ECO:0000256" key="4">
    <source>
        <dbReference type="ARBA" id="ARBA00022475"/>
    </source>
</evidence>
<dbReference type="GO" id="GO:0005044">
    <property type="term" value="F:scavenger receptor activity"/>
    <property type="evidence" value="ECO:0007669"/>
    <property type="project" value="TreeGrafter"/>
</dbReference>
<evidence type="ECO:0000256" key="1">
    <source>
        <dbReference type="ARBA" id="ARBA00004189"/>
    </source>
</evidence>
<evidence type="ECO:0000256" key="12">
    <source>
        <dbReference type="ARBA" id="ARBA00042244"/>
    </source>
</evidence>
<evidence type="ECO:0000313" key="14">
    <source>
        <dbReference type="EMBL" id="JAP57614.1"/>
    </source>
</evidence>
<dbReference type="GO" id="GO:0005901">
    <property type="term" value="C:caveola"/>
    <property type="evidence" value="ECO:0007669"/>
    <property type="project" value="UniProtKB-SubCell"/>
</dbReference>
<feature type="transmembrane region" description="Helical" evidence="13">
    <location>
        <begin position="12"/>
        <end position="34"/>
    </location>
</feature>
<evidence type="ECO:0000256" key="7">
    <source>
        <dbReference type="ARBA" id="ARBA00023136"/>
    </source>
</evidence>
<dbReference type="PANTHER" id="PTHR11923:SF110">
    <property type="entry name" value="SCAVENGER RECEPTOR CLASS B MEMBER 1"/>
    <property type="match status" value="1"/>
</dbReference>
<keyword evidence="6 13" id="KW-1133">Transmembrane helix</keyword>
<dbReference type="AlphaFoldDB" id="A0A0X3Q0X8"/>
<sequence length="519" mass="59408">MTQCSPRCSFISLLLGMVVSTLTAIICSAVYYNFDELIQKRLTENIVIKPGSPSLAIMVDESKYSYLRVWLFNLTNPLEVEKSAKPKLKTVGPYVYRKYSIFSDKLWSADGRHTTFTYTEKNVFVFDPKLSVGNPEKDTIIAAKIPDFTAVALGKDFLRFSKVRKIMKHFVQPLFKTTVQKYLWGYDDKLLKVCNRFAEDICNSTKVGLFSAKNNSIADPVTIVTGVDDISRLGHILSIKNQSLLDIWAGHYANMINGTTNAFTPPNVQLGTSRFMYSTSVCRSFNFTIRKKVGATNFQEMELYELGPIAETFHSAQDHPSNADFHVNETLGPKNPPSGVFDLSNCLFKKKRRVPIFFSLPYFHKAALEVRNKVDFVGEPQQDLEFTFNIEPKSGIILEGYKHFQLNLFAWGNQVHRGGFYQFPEDIFYPAGRFLEDKVANREIVEALHFKLYRLPSILRILLITLISMALILLLFIFVYFLILVAKMDFSLSTLVYRMRNNLYKQEDPPEKSPTEFII</sequence>
<accession>A0A0X3Q0X8</accession>
<evidence type="ECO:0000256" key="3">
    <source>
        <dbReference type="ARBA" id="ARBA00010532"/>
    </source>
</evidence>
<evidence type="ECO:0000256" key="5">
    <source>
        <dbReference type="ARBA" id="ARBA00022692"/>
    </source>
</evidence>
<keyword evidence="9" id="KW-0675">Receptor</keyword>
<name>A0A0X3Q0X8_SCHSO</name>
<dbReference type="GO" id="GO:0005737">
    <property type="term" value="C:cytoplasm"/>
    <property type="evidence" value="ECO:0007669"/>
    <property type="project" value="TreeGrafter"/>
</dbReference>
<comment type="similarity">
    <text evidence="3">Belongs to the CD36 family.</text>
</comment>
<proteinExistence type="inferred from homology"/>
<dbReference type="Pfam" id="PF01130">
    <property type="entry name" value="CD36"/>
    <property type="match status" value="1"/>
</dbReference>
<protein>
    <recommendedName>
        <fullName evidence="11">Scavenger receptor class B member 1</fullName>
    </recommendedName>
    <alternativeName>
        <fullName evidence="12">SR-BI</fullName>
    </alternativeName>
</protein>
<dbReference type="EMBL" id="GEEE01005611">
    <property type="protein sequence ID" value="JAP57614.1"/>
    <property type="molecule type" value="Transcribed_RNA"/>
</dbReference>
<evidence type="ECO:0000256" key="2">
    <source>
        <dbReference type="ARBA" id="ARBA00004651"/>
    </source>
</evidence>
<evidence type="ECO:0000256" key="8">
    <source>
        <dbReference type="ARBA" id="ARBA00023157"/>
    </source>
</evidence>
<reference evidence="14" key="1">
    <citation type="submission" date="2016-01" db="EMBL/GenBank/DDBJ databases">
        <title>Reference transcriptome for the parasite Schistocephalus solidus: insights into the molecular evolution of parasitism.</title>
        <authorList>
            <person name="Hebert F.O."/>
            <person name="Grambauer S."/>
            <person name="Barber I."/>
            <person name="Landry C.R."/>
            <person name="Aubin-Horth N."/>
        </authorList>
    </citation>
    <scope>NUCLEOTIDE SEQUENCE</scope>
</reference>
<keyword evidence="7 13" id="KW-0472">Membrane</keyword>
<comment type="subcellular location">
    <subcellularLocation>
        <location evidence="2">Cell membrane</location>
        <topology evidence="2">Multi-pass membrane protein</topology>
    </subcellularLocation>
    <subcellularLocation>
        <location evidence="1">Membrane</location>
        <location evidence="1">Caveola</location>
        <topology evidence="1">Multi-pass membrane protein</topology>
    </subcellularLocation>
</comment>
<evidence type="ECO:0000256" key="10">
    <source>
        <dbReference type="ARBA" id="ARBA00023180"/>
    </source>
</evidence>